<evidence type="ECO:0000256" key="1">
    <source>
        <dbReference type="ARBA" id="ARBA00022679"/>
    </source>
</evidence>
<dbReference type="PROSITE" id="PS51186">
    <property type="entry name" value="GNAT"/>
    <property type="match status" value="1"/>
</dbReference>
<protein>
    <submittedName>
        <fullName evidence="4">GNAT family N-acetyltransferase</fullName>
    </submittedName>
</protein>
<name>A0AAN0MGB9_9ACTN</name>
<keyword evidence="2" id="KW-0012">Acyltransferase</keyword>
<evidence type="ECO:0000256" key="2">
    <source>
        <dbReference type="ARBA" id="ARBA00023315"/>
    </source>
</evidence>
<dbReference type="SUPFAM" id="SSF55729">
    <property type="entry name" value="Acyl-CoA N-acyltransferases (Nat)"/>
    <property type="match status" value="1"/>
</dbReference>
<dbReference type="Gene3D" id="3.40.630.30">
    <property type="match status" value="1"/>
</dbReference>
<proteinExistence type="predicted"/>
<gene>
    <name evidence="4" type="ORF">brsh051_14390</name>
</gene>
<evidence type="ECO:0000313" key="4">
    <source>
        <dbReference type="EMBL" id="BEH02158.1"/>
    </source>
</evidence>
<evidence type="ECO:0000313" key="5">
    <source>
        <dbReference type="Proteomes" id="UP001431656"/>
    </source>
</evidence>
<dbReference type="AlphaFoldDB" id="A0AAN0MGB9"/>
<accession>A0AAN0MGB9</accession>
<evidence type="ECO:0000259" key="3">
    <source>
        <dbReference type="PROSITE" id="PS51186"/>
    </source>
</evidence>
<organism evidence="4 5">
    <name type="scientific">Brooklawnia propionicigenes</name>
    <dbReference type="NCBI Taxonomy" id="3041175"/>
    <lineage>
        <taxon>Bacteria</taxon>
        <taxon>Bacillati</taxon>
        <taxon>Actinomycetota</taxon>
        <taxon>Actinomycetes</taxon>
        <taxon>Propionibacteriales</taxon>
        <taxon>Propionibacteriaceae</taxon>
        <taxon>Brooklawnia</taxon>
    </lineage>
</organism>
<dbReference type="GO" id="GO:0016747">
    <property type="term" value="F:acyltransferase activity, transferring groups other than amino-acyl groups"/>
    <property type="evidence" value="ECO:0007669"/>
    <property type="project" value="InterPro"/>
</dbReference>
<keyword evidence="1" id="KW-0808">Transferase</keyword>
<dbReference type="InterPro" id="IPR016181">
    <property type="entry name" value="Acyl_CoA_acyltransferase"/>
</dbReference>
<dbReference type="CDD" id="cd04301">
    <property type="entry name" value="NAT_SF"/>
    <property type="match status" value="1"/>
</dbReference>
<dbReference type="PANTHER" id="PTHR43877">
    <property type="entry name" value="AMINOALKYLPHOSPHONATE N-ACETYLTRANSFERASE-RELATED-RELATED"/>
    <property type="match status" value="1"/>
</dbReference>
<dbReference type="EMBL" id="AP028056">
    <property type="protein sequence ID" value="BEH02158.1"/>
    <property type="molecule type" value="Genomic_DNA"/>
</dbReference>
<dbReference type="Pfam" id="PF00583">
    <property type="entry name" value="Acetyltransf_1"/>
    <property type="match status" value="1"/>
</dbReference>
<dbReference type="KEGG" id="broo:brsh051_14390"/>
<dbReference type="InterPro" id="IPR050832">
    <property type="entry name" value="Bact_Acetyltransf"/>
</dbReference>
<reference evidence="4" key="1">
    <citation type="journal article" date="2024" name="Int. J. Syst. Evol. Microbiol.">
        <title>Brooklawnia propionicigenes sp. nov., a facultatively anaerobic, propionate-producing bacterium isolated from a methanogenic reactor treating waste from cattle farms.</title>
        <authorList>
            <person name="Akita Y."/>
            <person name="Ueki A."/>
            <person name="Tonouchi A."/>
            <person name="Sugawara Y."/>
            <person name="Honma S."/>
            <person name="Kaku N."/>
            <person name="Ueki K."/>
        </authorList>
    </citation>
    <scope>NUCLEOTIDE SEQUENCE</scope>
    <source>
        <strain evidence="4">SH051</strain>
    </source>
</reference>
<sequence>MPVPCRVQIAETTDVEALIVPHRASMEVAYAGYFSTPFPSDETLRDEWRTLQAAGATTLLARCAGNPAGVIAWQLIDGEGLLSRLYVHPGYQGQGIGRALHDSALRSLAALGCRRANLWVLAVNEPAIGIYQHWGWRHVPDAPRAPFGLPERHFVRDLPVAGRTRLG</sequence>
<feature type="domain" description="N-acetyltransferase" evidence="3">
    <location>
        <begin position="17"/>
        <end position="156"/>
    </location>
</feature>
<dbReference type="Proteomes" id="UP001431656">
    <property type="component" value="Chromosome"/>
</dbReference>
<keyword evidence="5" id="KW-1185">Reference proteome</keyword>
<dbReference type="InterPro" id="IPR000182">
    <property type="entry name" value="GNAT_dom"/>
</dbReference>